<comment type="caution">
    <text evidence="2">The sequence shown here is derived from an EMBL/GenBank/DDBJ whole genome shotgun (WGS) entry which is preliminary data.</text>
</comment>
<gene>
    <name evidence="2" type="ORF">EKD02_04600</name>
</gene>
<name>A0A3S0L0Z9_CHLPH</name>
<proteinExistence type="predicted"/>
<evidence type="ECO:0000313" key="2">
    <source>
        <dbReference type="EMBL" id="RTY38371.1"/>
    </source>
</evidence>
<protein>
    <submittedName>
        <fullName evidence="2">Glycosyltransferase family 25 protein</fullName>
    </submittedName>
</protein>
<feature type="domain" description="Glycosyl transferase family 25" evidence="1">
    <location>
        <begin position="3"/>
        <end position="176"/>
    </location>
</feature>
<dbReference type="CDD" id="cd06532">
    <property type="entry name" value="Glyco_transf_25"/>
    <property type="match status" value="1"/>
</dbReference>
<dbReference type="Pfam" id="PF01755">
    <property type="entry name" value="Glyco_transf_25"/>
    <property type="match status" value="1"/>
</dbReference>
<dbReference type="EMBL" id="RXYK01000005">
    <property type="protein sequence ID" value="RTY38371.1"/>
    <property type="molecule type" value="Genomic_DNA"/>
</dbReference>
<sequence length="247" mass="27425">MNIKSYVISLERASERRRQALVEQERLGLPFQSIAAIDGAKSPSDFVLEGYSEEQGRKLRNIYGKRGLSRNEQACALSHLKVYRQIIEDGVDVAVVSEDDAVFLCKQDALLQAIRSLPDGWDVFYLYHRGDIERADNNLVSFRSVPGSAVSYVVTNAAARKLVDLASPLRLAADALLGRAVFIGLLEGYGAFPLLASHQDAGMSLLSGRVSSSRTVSIKGWLLSRSMLTRKLSFLFTKSNSYFCRLW</sequence>
<dbReference type="AlphaFoldDB" id="A0A3S0L0Z9"/>
<dbReference type="RefSeq" id="WP_126384033.1">
    <property type="nucleotide sequence ID" value="NZ_RXYK01000005.1"/>
</dbReference>
<organism evidence="2 3">
    <name type="scientific">Chlorobium phaeovibrioides</name>
    <dbReference type="NCBI Taxonomy" id="1094"/>
    <lineage>
        <taxon>Bacteria</taxon>
        <taxon>Pseudomonadati</taxon>
        <taxon>Chlorobiota</taxon>
        <taxon>Chlorobiia</taxon>
        <taxon>Chlorobiales</taxon>
        <taxon>Chlorobiaceae</taxon>
        <taxon>Chlorobium/Pelodictyon group</taxon>
        <taxon>Chlorobium</taxon>
    </lineage>
</organism>
<keyword evidence="2" id="KW-0808">Transferase</keyword>
<reference evidence="2 3" key="1">
    <citation type="submission" date="2018-12" db="EMBL/GenBank/DDBJ databases">
        <authorList>
            <person name="Lunina O.N."/>
            <person name="Grouzdev D.S."/>
            <person name="Gorlenko V.M."/>
            <person name="Savvichev A.S."/>
        </authorList>
    </citation>
    <scope>NUCLEOTIDE SEQUENCE [LARGE SCALE GENOMIC DNA]</scope>
    <source>
        <strain evidence="2 3">BrKhr-17</strain>
    </source>
</reference>
<accession>A0A3S0L0Z9</accession>
<dbReference type="GO" id="GO:0016740">
    <property type="term" value="F:transferase activity"/>
    <property type="evidence" value="ECO:0007669"/>
    <property type="project" value="UniProtKB-KW"/>
</dbReference>
<dbReference type="Proteomes" id="UP000279908">
    <property type="component" value="Unassembled WGS sequence"/>
</dbReference>
<dbReference type="InterPro" id="IPR002654">
    <property type="entry name" value="Glyco_trans_25"/>
</dbReference>
<evidence type="ECO:0000313" key="3">
    <source>
        <dbReference type="Proteomes" id="UP000279908"/>
    </source>
</evidence>
<evidence type="ECO:0000259" key="1">
    <source>
        <dbReference type="Pfam" id="PF01755"/>
    </source>
</evidence>